<keyword evidence="2" id="KW-0645">Protease</keyword>
<evidence type="ECO:0000313" key="6">
    <source>
        <dbReference type="EMBL" id="CAL4121874.1"/>
    </source>
</evidence>
<dbReference type="InterPro" id="IPR022683">
    <property type="entry name" value="Calpain_III"/>
</dbReference>
<dbReference type="Proteomes" id="UP001497623">
    <property type="component" value="Unassembled WGS sequence"/>
</dbReference>
<comment type="similarity">
    <text evidence="1">Belongs to the peptidase C2 family.</text>
</comment>
<protein>
    <recommendedName>
        <fullName evidence="5">Peptidase C2 calpain domain-containing protein</fullName>
    </recommendedName>
</protein>
<dbReference type="PANTHER" id="PTHR46143:SF1">
    <property type="entry name" value="CALPAIN-7"/>
    <property type="match status" value="1"/>
</dbReference>
<organism evidence="6 7">
    <name type="scientific">Meganyctiphanes norvegica</name>
    <name type="common">Northern krill</name>
    <name type="synonym">Thysanopoda norvegica</name>
    <dbReference type="NCBI Taxonomy" id="48144"/>
    <lineage>
        <taxon>Eukaryota</taxon>
        <taxon>Metazoa</taxon>
        <taxon>Ecdysozoa</taxon>
        <taxon>Arthropoda</taxon>
        <taxon>Crustacea</taxon>
        <taxon>Multicrustacea</taxon>
        <taxon>Malacostraca</taxon>
        <taxon>Eumalacostraca</taxon>
        <taxon>Eucarida</taxon>
        <taxon>Euphausiacea</taxon>
        <taxon>Euphausiidae</taxon>
        <taxon>Meganyctiphanes</taxon>
    </lineage>
</organism>
<dbReference type="SUPFAM" id="SSF49758">
    <property type="entry name" value="Calpain large subunit, middle domain (domain III)"/>
    <property type="match status" value="1"/>
</dbReference>
<dbReference type="InterPro" id="IPR051297">
    <property type="entry name" value="PalB/RIM13"/>
</dbReference>
<dbReference type="SMART" id="SM00720">
    <property type="entry name" value="calpain_III"/>
    <property type="match status" value="1"/>
</dbReference>
<dbReference type="InterPro" id="IPR022684">
    <property type="entry name" value="Calpain_cysteine_protease"/>
</dbReference>
<comment type="caution">
    <text evidence="6">The sequence shown here is derived from an EMBL/GenBank/DDBJ whole genome shotgun (WGS) entry which is preliminary data.</text>
</comment>
<name>A0AAV2RDP2_MEGNR</name>
<feature type="domain" description="Peptidase C2 calpain" evidence="5">
    <location>
        <begin position="1"/>
        <end position="120"/>
    </location>
</feature>
<dbReference type="Pfam" id="PF01067">
    <property type="entry name" value="Calpain_III"/>
    <property type="match status" value="1"/>
</dbReference>
<dbReference type="Gene3D" id="2.60.120.380">
    <property type="match status" value="1"/>
</dbReference>
<evidence type="ECO:0000256" key="4">
    <source>
        <dbReference type="ARBA" id="ARBA00022807"/>
    </source>
</evidence>
<evidence type="ECO:0000259" key="5">
    <source>
        <dbReference type="SMART" id="SM00720"/>
    </source>
</evidence>
<sequence length="123" mass="13572">ITGKWSGVSAGGCPNHPATYPNNPMYQFRVEQDLVALRVELKAPKEVQIGFEILCVEAKNTEAKGYFSKKGSGSYRSGYVVLELENFVAGVYNLIPSTFYAGVEAPYFLNIYAPTALKVNRLK</sequence>
<dbReference type="InterPro" id="IPR022682">
    <property type="entry name" value="Calpain_domain_III"/>
</dbReference>
<dbReference type="PRINTS" id="PR00704">
    <property type="entry name" value="CALPAIN"/>
</dbReference>
<feature type="non-terminal residue" evidence="6">
    <location>
        <position position="1"/>
    </location>
</feature>
<dbReference type="AlphaFoldDB" id="A0AAV2RDP2"/>
<dbReference type="EMBL" id="CAXKWB010019419">
    <property type="protein sequence ID" value="CAL4121874.1"/>
    <property type="molecule type" value="Genomic_DNA"/>
</dbReference>
<evidence type="ECO:0000256" key="1">
    <source>
        <dbReference type="ARBA" id="ARBA00007623"/>
    </source>
</evidence>
<keyword evidence="3" id="KW-0378">Hydrolase</keyword>
<keyword evidence="7" id="KW-1185">Reference proteome</keyword>
<gene>
    <name evidence="6" type="ORF">MNOR_LOCUS22736</name>
</gene>
<dbReference type="GO" id="GO:0006508">
    <property type="term" value="P:proteolysis"/>
    <property type="evidence" value="ECO:0007669"/>
    <property type="project" value="UniProtKB-KW"/>
</dbReference>
<reference evidence="6 7" key="1">
    <citation type="submission" date="2024-05" db="EMBL/GenBank/DDBJ databases">
        <authorList>
            <person name="Wallberg A."/>
        </authorList>
    </citation>
    <scope>NUCLEOTIDE SEQUENCE [LARGE SCALE GENOMIC DNA]</scope>
</reference>
<dbReference type="InterPro" id="IPR036213">
    <property type="entry name" value="Calpain_III_sf"/>
</dbReference>
<accession>A0AAV2RDP2</accession>
<evidence type="ECO:0000256" key="2">
    <source>
        <dbReference type="ARBA" id="ARBA00022670"/>
    </source>
</evidence>
<evidence type="ECO:0000256" key="3">
    <source>
        <dbReference type="ARBA" id="ARBA00022801"/>
    </source>
</evidence>
<dbReference type="PANTHER" id="PTHR46143">
    <property type="entry name" value="CALPAIN-7"/>
    <property type="match status" value="1"/>
</dbReference>
<proteinExistence type="inferred from homology"/>
<dbReference type="GO" id="GO:0004198">
    <property type="term" value="F:calcium-dependent cysteine-type endopeptidase activity"/>
    <property type="evidence" value="ECO:0007669"/>
    <property type="project" value="InterPro"/>
</dbReference>
<evidence type="ECO:0000313" key="7">
    <source>
        <dbReference type="Proteomes" id="UP001497623"/>
    </source>
</evidence>
<keyword evidence="4" id="KW-0788">Thiol protease</keyword>